<evidence type="ECO:0000259" key="6">
    <source>
        <dbReference type="Pfam" id="PF04893"/>
    </source>
</evidence>
<dbReference type="GO" id="GO:0016020">
    <property type="term" value="C:membrane"/>
    <property type="evidence" value="ECO:0007669"/>
    <property type="project" value="UniProtKB-SubCell"/>
</dbReference>
<dbReference type="InterPro" id="IPR006977">
    <property type="entry name" value="Yip1_dom"/>
</dbReference>
<feature type="transmembrane region" description="Helical" evidence="5">
    <location>
        <begin position="315"/>
        <end position="331"/>
    </location>
</feature>
<evidence type="ECO:0000256" key="2">
    <source>
        <dbReference type="ARBA" id="ARBA00022692"/>
    </source>
</evidence>
<dbReference type="Proteomes" id="UP000521676">
    <property type="component" value="Unassembled WGS sequence"/>
</dbReference>
<evidence type="ECO:0000256" key="4">
    <source>
        <dbReference type="ARBA" id="ARBA00023136"/>
    </source>
</evidence>
<accession>A0A8T7LUU1</accession>
<keyword evidence="3 5" id="KW-1133">Transmembrane helix</keyword>
<evidence type="ECO:0000256" key="1">
    <source>
        <dbReference type="ARBA" id="ARBA00004141"/>
    </source>
</evidence>
<reference evidence="7 9" key="1">
    <citation type="submission" date="2020-06" db="EMBL/GenBank/DDBJ databases">
        <title>Anoxygenic phototrophic Chloroflexota member uses a Type I reaction center.</title>
        <authorList>
            <person name="Tsuji J.M."/>
            <person name="Shaw N.A."/>
            <person name="Nagashima S."/>
            <person name="Venkiteswaran J."/>
            <person name="Schiff S.L."/>
            <person name="Hanada S."/>
            <person name="Tank M."/>
            <person name="Neufeld J.D."/>
        </authorList>
    </citation>
    <scope>NUCLEOTIDE SEQUENCE [LARGE SCALE GENOMIC DNA]</scope>
    <source>
        <strain evidence="7">L227-S17</strain>
    </source>
</reference>
<protein>
    <submittedName>
        <fullName evidence="7">YIP1 family protein</fullName>
    </submittedName>
</protein>
<proteinExistence type="predicted"/>
<dbReference type="Proteomes" id="UP001431572">
    <property type="component" value="Chromosome 1"/>
</dbReference>
<sequence>MNKVLDEFRNGTPEVLCPECRELNPIDDEKCFNCETELLKPVSLWHNFVDVIIRPLVAMRRIAATIPYWQGAFLYFLLIALVALSQVVSLLSYGQNVLDNKIQLSRYQVVQVLDDRNGEVPLSTDQRNALTNPSDATLKLTDAQNAELNDVDDQRIRLTDKQFLYLRDNTDSNLKLNDKQIELNTPQPDQIPNIDSSFIGSFLINAIIRVAFTAVFAMALSVVARLFYKEESRTNFKSLFAIATFAQVNLLILGLLYLIPIGIPNLLSILHDPGFSRGDVNIYVILIQFAPLFYQLFLLITGVHFSMKLNWNRSALVVLIPALLLKVFLQVPF</sequence>
<dbReference type="RefSeq" id="WP_341469540.1">
    <property type="nucleotide sequence ID" value="NZ_CP128399.1"/>
</dbReference>
<evidence type="ECO:0000313" key="10">
    <source>
        <dbReference type="Proteomes" id="UP001431572"/>
    </source>
</evidence>
<feature type="transmembrane region" description="Helical" evidence="5">
    <location>
        <begin position="239"/>
        <end position="260"/>
    </location>
</feature>
<dbReference type="EMBL" id="JACATZ010000001">
    <property type="protein sequence ID" value="NWJ45784.1"/>
    <property type="molecule type" value="Genomic_DNA"/>
</dbReference>
<dbReference type="Pfam" id="PF04893">
    <property type="entry name" value="Yip1"/>
    <property type="match status" value="1"/>
</dbReference>
<evidence type="ECO:0000256" key="5">
    <source>
        <dbReference type="SAM" id="Phobius"/>
    </source>
</evidence>
<feature type="transmembrane region" description="Helical" evidence="5">
    <location>
        <begin position="280"/>
        <end position="303"/>
    </location>
</feature>
<keyword evidence="4 5" id="KW-0472">Membrane</keyword>
<organism evidence="7 9">
    <name type="scientific">Candidatus Chlorohelix allophototropha</name>
    <dbReference type="NCBI Taxonomy" id="3003348"/>
    <lineage>
        <taxon>Bacteria</taxon>
        <taxon>Bacillati</taxon>
        <taxon>Chloroflexota</taxon>
        <taxon>Chloroflexia</taxon>
        <taxon>Candidatus Chloroheliales</taxon>
        <taxon>Candidatus Chloroheliaceae</taxon>
        <taxon>Candidatus Chlorohelix</taxon>
    </lineage>
</organism>
<keyword evidence="10" id="KW-1185">Reference proteome</keyword>
<evidence type="ECO:0000313" key="8">
    <source>
        <dbReference type="EMBL" id="WJW67650.1"/>
    </source>
</evidence>
<gene>
    <name evidence="7" type="ORF">HXX08_07885</name>
    <name evidence="8" type="ORF">OZ401_000922</name>
</gene>
<feature type="transmembrane region" description="Helical" evidence="5">
    <location>
        <begin position="68"/>
        <end position="91"/>
    </location>
</feature>
<dbReference type="AlphaFoldDB" id="A0A8T7LUU1"/>
<evidence type="ECO:0000313" key="7">
    <source>
        <dbReference type="EMBL" id="NWJ45784.1"/>
    </source>
</evidence>
<comment type="subcellular location">
    <subcellularLocation>
        <location evidence="1">Membrane</location>
        <topology evidence="1">Multi-pass membrane protein</topology>
    </subcellularLocation>
</comment>
<feature type="domain" description="Yip1" evidence="6">
    <location>
        <begin position="198"/>
        <end position="325"/>
    </location>
</feature>
<name>A0A8T7LUU1_9CHLR</name>
<evidence type="ECO:0000256" key="3">
    <source>
        <dbReference type="ARBA" id="ARBA00022989"/>
    </source>
</evidence>
<feature type="transmembrane region" description="Helical" evidence="5">
    <location>
        <begin position="202"/>
        <end position="227"/>
    </location>
</feature>
<reference evidence="8" key="2">
    <citation type="journal article" date="2024" name="Nature">
        <title>Anoxygenic phototroph of the Chloroflexota uses a type I reaction centre.</title>
        <authorList>
            <person name="Tsuji J.M."/>
            <person name="Shaw N.A."/>
            <person name="Nagashima S."/>
            <person name="Venkiteswaran J.J."/>
            <person name="Schiff S.L."/>
            <person name="Watanabe T."/>
            <person name="Fukui M."/>
            <person name="Hanada S."/>
            <person name="Tank M."/>
            <person name="Neufeld J.D."/>
        </authorList>
    </citation>
    <scope>NUCLEOTIDE SEQUENCE</scope>
    <source>
        <strain evidence="8">L227-S17</strain>
    </source>
</reference>
<dbReference type="EMBL" id="CP128399">
    <property type="protein sequence ID" value="WJW67650.1"/>
    <property type="molecule type" value="Genomic_DNA"/>
</dbReference>
<evidence type="ECO:0000313" key="9">
    <source>
        <dbReference type="Proteomes" id="UP000521676"/>
    </source>
</evidence>
<keyword evidence="2 5" id="KW-0812">Transmembrane</keyword>